<feature type="transmembrane region" description="Helical" evidence="2">
    <location>
        <begin position="88"/>
        <end position="109"/>
    </location>
</feature>
<dbReference type="PANTHER" id="PTHR34473">
    <property type="entry name" value="UPF0699 TRANSMEMBRANE PROTEIN YDBS"/>
    <property type="match status" value="1"/>
</dbReference>
<feature type="region of interest" description="Disordered" evidence="1">
    <location>
        <begin position="1"/>
        <end position="21"/>
    </location>
</feature>
<feature type="transmembrane region" description="Helical" evidence="2">
    <location>
        <begin position="36"/>
        <end position="54"/>
    </location>
</feature>
<organism evidence="4 5">
    <name type="scientific">Microbacterium schleiferi</name>
    <dbReference type="NCBI Taxonomy" id="69362"/>
    <lineage>
        <taxon>Bacteria</taxon>
        <taxon>Bacillati</taxon>
        <taxon>Actinomycetota</taxon>
        <taxon>Actinomycetes</taxon>
        <taxon>Micrococcales</taxon>
        <taxon>Microbacteriaceae</taxon>
        <taxon>Microbacterium</taxon>
    </lineage>
</organism>
<keyword evidence="2" id="KW-0812">Transmembrane</keyword>
<gene>
    <name evidence="4" type="ORF">V2V91_03765</name>
</gene>
<dbReference type="RefSeq" id="WP_331790844.1">
    <property type="nucleotide sequence ID" value="NZ_BAAAUO010000005.1"/>
</dbReference>
<dbReference type="InterPro" id="IPR014529">
    <property type="entry name" value="UCP026631"/>
</dbReference>
<keyword evidence="2" id="KW-0472">Membrane</keyword>
<sequence>MTDATPASPPTPPPAAEVRSPLSDGEWHRMHPLTPLFRGGLVLVIVAGVIIANLRDRLIAIFLPWLAPGFEGESIPGDPVDYVVSHNLILVATLVVLAVVIVLVGLFYLGWRFHSFRITDDDVEVRSGVVFRSHRRAPLDRVQGVNLTRPTVARLFGLAKLEVVGAGLDANVKLEYLSTANAEAIRGDILRLASGRQLGERGEAQRRATASETVSAGITGLIAGAEAPIAEPESVVSIPVGRLVASQTLSGTTIFLVAAIAAIVTGAVTTTGWVLFAVVPAVLGFGAYWIRSITRSLRYSIAPTPSGVRITYGLLTTITEIIPPGRIHAVEVTQPLMWRPFGWWAIRINRLSGRSMSDGANDQFGTVLPVGNRADVERVLRLILPTIDQDDWPMIVDNGALGPVADDPYTTTPRRARLLRPLSWRRNGYWLGTDALFLRRGRIWRTLAVVPLARMQSLEVSQGPLDRALRVANIRAHTVIGRVSGSLGILDRDDALRLFDDGERAAIGAVATDRSHRWAGEE</sequence>
<comment type="caution">
    <text evidence="4">The sequence shown here is derived from an EMBL/GenBank/DDBJ whole genome shotgun (WGS) entry which is preliminary data.</text>
</comment>
<feature type="transmembrane region" description="Helical" evidence="2">
    <location>
        <begin position="248"/>
        <end position="267"/>
    </location>
</feature>
<keyword evidence="5" id="KW-1185">Reference proteome</keyword>
<evidence type="ECO:0000256" key="2">
    <source>
        <dbReference type="SAM" id="Phobius"/>
    </source>
</evidence>
<keyword evidence="2" id="KW-1133">Transmembrane helix</keyword>
<feature type="domain" description="YdbS-like PH" evidence="3">
    <location>
        <begin position="297"/>
        <end position="382"/>
    </location>
</feature>
<dbReference type="Proteomes" id="UP001351900">
    <property type="component" value="Unassembled WGS sequence"/>
</dbReference>
<dbReference type="InterPro" id="IPR005182">
    <property type="entry name" value="YdbS-like_PH"/>
</dbReference>
<dbReference type="Pfam" id="PF03703">
    <property type="entry name" value="bPH_2"/>
    <property type="match status" value="3"/>
</dbReference>
<reference evidence="4 5" key="1">
    <citation type="submission" date="2024-01" db="EMBL/GenBank/DDBJ databases">
        <title>the genome sequence of strain Microbacterium schleiferi NBRC 15075.</title>
        <authorList>
            <person name="Ding Y."/>
            <person name="Zhang G."/>
        </authorList>
    </citation>
    <scope>NUCLEOTIDE SEQUENCE [LARGE SCALE GENOMIC DNA]</scope>
    <source>
        <strain evidence="4 5">NBRC 15075</strain>
    </source>
</reference>
<evidence type="ECO:0000256" key="1">
    <source>
        <dbReference type="SAM" id="MobiDB-lite"/>
    </source>
</evidence>
<feature type="domain" description="YdbS-like PH" evidence="3">
    <location>
        <begin position="424"/>
        <end position="499"/>
    </location>
</feature>
<dbReference type="PANTHER" id="PTHR34473:SF2">
    <property type="entry name" value="UPF0699 TRANSMEMBRANE PROTEIN YDBT"/>
    <property type="match status" value="1"/>
</dbReference>
<dbReference type="PIRSF" id="PIRSF026631">
    <property type="entry name" value="UCP026631"/>
    <property type="match status" value="1"/>
</dbReference>
<evidence type="ECO:0000313" key="5">
    <source>
        <dbReference type="Proteomes" id="UP001351900"/>
    </source>
</evidence>
<proteinExistence type="predicted"/>
<name>A0ABU7V3K0_9MICO</name>
<dbReference type="EMBL" id="JAZHOV010000002">
    <property type="protein sequence ID" value="MEF2254257.1"/>
    <property type="molecule type" value="Genomic_DNA"/>
</dbReference>
<evidence type="ECO:0000259" key="3">
    <source>
        <dbReference type="Pfam" id="PF03703"/>
    </source>
</evidence>
<evidence type="ECO:0000313" key="4">
    <source>
        <dbReference type="EMBL" id="MEF2254257.1"/>
    </source>
</evidence>
<feature type="domain" description="YdbS-like PH" evidence="3">
    <location>
        <begin position="111"/>
        <end position="186"/>
    </location>
</feature>
<protein>
    <submittedName>
        <fullName evidence="4">PH domain-containing protein</fullName>
    </submittedName>
</protein>
<accession>A0ABU7V3K0</accession>